<dbReference type="GeneID" id="3260488"/>
<organism evidence="2 4">
    <name type="scientific">Synechococcus phage S-PM2</name>
    <dbReference type="NCBI Taxonomy" id="238854"/>
    <lineage>
        <taxon>Viruses</taxon>
        <taxon>Duplodnaviria</taxon>
        <taxon>Heunggongvirae</taxon>
        <taxon>Uroviricota</taxon>
        <taxon>Caudoviricetes</taxon>
        <taxon>Pantevenvirales</taxon>
        <taxon>Kyanoviridae</taxon>
        <taxon>Nodensvirus</taxon>
        <taxon>Nodensvirus spm2</taxon>
    </lineage>
</organism>
<dbReference type="InterPro" id="IPR037053">
    <property type="entry name" value="Phage_tail_collar_dom_sf"/>
</dbReference>
<dbReference type="Proteomes" id="UP000000994">
    <property type="component" value="Segment"/>
</dbReference>
<accession>Q5GQB3</accession>
<gene>
    <name evidence="2" type="primary">gp12</name>
    <name evidence="3" type="ORF">S-PM2d224</name>
    <name evidence="2" type="ORF">S-PM2p224</name>
</gene>
<name>Q5GQB3_BPSYP</name>
<evidence type="ECO:0000259" key="1">
    <source>
        <dbReference type="Pfam" id="PF07484"/>
    </source>
</evidence>
<dbReference type="EMBL" id="AJ630128">
    <property type="protein sequence ID" value="CAF34289.1"/>
    <property type="molecule type" value="Genomic_DNA"/>
</dbReference>
<dbReference type="Pfam" id="PF07484">
    <property type="entry name" value="Collar"/>
    <property type="match status" value="1"/>
</dbReference>
<proteinExistence type="predicted"/>
<dbReference type="EMBL" id="LN828717">
    <property type="protein sequence ID" value="CFW42461.1"/>
    <property type="molecule type" value="Genomic_DNA"/>
</dbReference>
<evidence type="ECO:0000313" key="5">
    <source>
        <dbReference type="Proteomes" id="UP000246186"/>
    </source>
</evidence>
<dbReference type="InterPro" id="IPR011083">
    <property type="entry name" value="Phage_tail_collar_dom"/>
</dbReference>
<reference evidence="2 4" key="1">
    <citation type="journal article" date="2004" name="Proc. Natl. Acad. Sci. U.S.A.">
        <title>Genetic organization of the psbAD region in phages infecting marine Synechococcus strains.</title>
        <authorList>
            <person name="Millard A."/>
            <person name="Clokie M.R."/>
            <person name="Shub D.A."/>
            <person name="Mann N.H."/>
        </authorList>
    </citation>
    <scope>NUCLEOTIDE SEQUENCE [LARGE SCALE GENOMIC DNA]</scope>
</reference>
<reference evidence="3 5" key="3">
    <citation type="journal article" date="2015" name="PLoS ONE">
        <title>Spontaneous Deletion of an "ORFanage" Region Facilitates Host Adaptation in a "Photosynthetic" Cyanophage.</title>
        <authorList>
            <person name="Puxty R.J."/>
            <person name="Perez-Sepulveda B."/>
            <person name="Rihtman B."/>
            <person name="Evans D.J."/>
            <person name="Millard A.D."/>
            <person name="Scanlan D.J."/>
        </authorList>
    </citation>
    <scope>NUCLEOTIDE SEQUENCE [LARGE SCALE GENOMIC DNA]</scope>
</reference>
<evidence type="ECO:0000313" key="3">
    <source>
        <dbReference type="EMBL" id="CFW42461.1"/>
    </source>
</evidence>
<reference evidence="3" key="4">
    <citation type="submission" date="2015-02" db="EMBL/GenBank/DDBJ databases">
        <authorList>
            <person name="Chooi Y.-H."/>
        </authorList>
    </citation>
    <scope>NUCLEOTIDE SEQUENCE</scope>
</reference>
<reference evidence="2 4" key="2">
    <citation type="journal article" date="2005" name="J. Bacteriol.">
        <title>The genome of S-PM2, a 'photosynthetic' T4-type bacteriophage that infects marine Synechococcus strains.</title>
        <authorList>
            <person name="Mann N.H."/>
            <person name="Clokie M.R."/>
            <person name="Millard A."/>
            <person name="Cook A."/>
            <person name="Wilson W.H."/>
            <person name="Wheatley P.J."/>
            <person name="Letarov A."/>
            <person name="Krisch H.M."/>
        </authorList>
    </citation>
    <scope>NUCLEOTIDE SEQUENCE</scope>
</reference>
<evidence type="ECO:0000313" key="4">
    <source>
        <dbReference type="Proteomes" id="UP000000994"/>
    </source>
</evidence>
<keyword evidence="4" id="KW-1185">Reference proteome</keyword>
<organismHost>
    <name type="scientific">Synechococcus</name>
    <dbReference type="NCBI Taxonomy" id="1129"/>
</organismHost>
<dbReference type="Proteomes" id="UP000246186">
    <property type="component" value="Genome"/>
</dbReference>
<protein>
    <submittedName>
        <fullName evidence="2">Short tail fiber</fullName>
    </submittedName>
</protein>
<dbReference type="KEGG" id="vg:3260488"/>
<dbReference type="SUPFAM" id="SSF88874">
    <property type="entry name" value="Receptor-binding domain of short tail fibre protein gp12"/>
    <property type="match status" value="1"/>
</dbReference>
<dbReference type="Gene3D" id="3.90.1340.10">
    <property type="entry name" value="Phage tail collar domain"/>
    <property type="match status" value="1"/>
</dbReference>
<feature type="domain" description="Phage tail collar" evidence="1">
    <location>
        <begin position="638"/>
        <end position="689"/>
    </location>
</feature>
<dbReference type="OrthoDB" id="1679at10239"/>
<evidence type="ECO:0000313" key="2">
    <source>
        <dbReference type="EMBL" id="CAF34289.1"/>
    </source>
</evidence>
<sequence length="1037" mass="110428">MPVYSFSSDPLYVAEGQTIQFRYEAPPGFNAIEQVTIQIGELTTFWIIETRDEDFEPDGYELQDIDPAQTDTVFTYAETAAGPDEPPFGGGGGPPLRTGEEVITITGLSDTTQAPISISSNVVNSADYAFRIRRWNGTSYDPWPAFTTGDNVPAGTIFVSNQDQIQVRLKSSSAPADVKRVNVTVGTGSATWNITTGPLPVNIPNPAPEFGPLNGLDLDVQIYSNVVQINGLTTTADIAIDNSGEVAVSNSSTTSTNDDGYAVLTGVTWFSSTTVSNGQYVQLRGRSSVTPNTDKIFSVDIGSAPGIAAWNTRTGNGIDDTPDIILFTDLSNIIPGTNNIGSNVVTISGLTDGLFVPVVIREVETTDQTISNPRIRINGSSSGTFSNVTVENDDEIQLIVDSDPNVSNPLIPGQGSVSLAINVGDRLVPAWNVTNWTGPDTTPAFTQPTNLTNQVPGGVSVVGPIGLTDFNLDITVSVTTPQAYDETGSAVADPLGEVLISVNGDTAVAGPRIVSPDNTGNPVSITFFVNQPGNANIDPVEGLSWYSEFDITIGDAPTFTFRSFNYAVKPVPPSYKGIWYSNKNEFFDEVAYEAAGSPAANSGDYYRAPKFDGYSLGTVLPVTKENINGYGDLEARFPGFMECDGRSLNAADYPFLFDAIGSQYGGNGEYNPTTKEYTGTFNLPDYRNRRLVGTGIVDGNRGSSAFLEATNSGGSFEITGSSGGFWYVSDVGVAGPDPIEQVTVTSLGQNTGTTSDFFELGTPRTFGTELLETEVDFNVVGSVNAVIGPVGEIAVRVPQHEHFVITGVPADFSGDPVIPWNARAYYGTAEAGDGTTAEVSDEPSSDTVYNLWTTIGGINSGVFSSELGDMDGSTLRDYLPLGPEDGNTNATFGNYWGTTTGPLTSLSPSTSYFRQSGTMNDAAVLDTTEDSTRVDAYISIYGELSHSHLLGEDKVDDPNTDYTYGNSDAAGAKRGLANFSNVHTLTFNQADVAIELNTAAFSWNNATKPIPTVALDPQRKVPILAPFHKIKYIIKVY</sequence>
<dbReference type="RefSeq" id="YP_195259.1">
    <property type="nucleotide sequence ID" value="NC_006820.1"/>
</dbReference>